<evidence type="ECO:0000256" key="1">
    <source>
        <dbReference type="SAM" id="MobiDB-lite"/>
    </source>
</evidence>
<reference evidence="2 3" key="1">
    <citation type="journal article" date="2015" name="Genome Announc.">
        <title>Expanding the biotechnology potential of lactobacilli through comparative genomics of 213 strains and associated genera.</title>
        <authorList>
            <person name="Sun Z."/>
            <person name="Harris H.M."/>
            <person name="McCann A."/>
            <person name="Guo C."/>
            <person name="Argimon S."/>
            <person name="Zhang W."/>
            <person name="Yang X."/>
            <person name="Jeffery I.B."/>
            <person name="Cooney J.C."/>
            <person name="Kagawa T.F."/>
            <person name="Liu W."/>
            <person name="Song Y."/>
            <person name="Salvetti E."/>
            <person name="Wrobel A."/>
            <person name="Rasinkangas P."/>
            <person name="Parkhill J."/>
            <person name="Rea M.C."/>
            <person name="O'Sullivan O."/>
            <person name="Ritari J."/>
            <person name="Douillard F.P."/>
            <person name="Paul Ross R."/>
            <person name="Yang R."/>
            <person name="Briner A.E."/>
            <person name="Felis G.E."/>
            <person name="de Vos W.M."/>
            <person name="Barrangou R."/>
            <person name="Klaenhammer T.R."/>
            <person name="Caufield P.W."/>
            <person name="Cui Y."/>
            <person name="Zhang H."/>
            <person name="O'Toole P.W."/>
        </authorList>
    </citation>
    <scope>NUCLEOTIDE SEQUENCE [LARGE SCALE GENOMIC DNA]</scope>
    <source>
        <strain evidence="2 3">DSM 7090</strain>
    </source>
</reference>
<name>A0ABR5Q470_9ACTN</name>
<dbReference type="Proteomes" id="UP000051927">
    <property type="component" value="Unassembled WGS sequence"/>
</dbReference>
<sequence length="64" mass="6969">MVEASRLTQTCEVVLKTCEVLFYGEKGDFLAKSTSQPPFLKQKSTSQVAKSTSQIGGSTSQPHF</sequence>
<accession>A0ABR5Q470</accession>
<evidence type="ECO:0000313" key="2">
    <source>
        <dbReference type="EMBL" id="KRO03050.1"/>
    </source>
</evidence>
<gene>
    <name evidence="2" type="ORF">IV60_GL000228</name>
</gene>
<comment type="caution">
    <text evidence="2">The sequence shown here is derived from an EMBL/GenBank/DDBJ whole genome shotgun (WGS) entry which is preliminary data.</text>
</comment>
<keyword evidence="3" id="KW-1185">Reference proteome</keyword>
<protein>
    <submittedName>
        <fullName evidence="2">Uncharacterized protein</fullName>
    </submittedName>
</protein>
<evidence type="ECO:0000313" key="3">
    <source>
        <dbReference type="Proteomes" id="UP000051927"/>
    </source>
</evidence>
<dbReference type="EMBL" id="JQCP01000001">
    <property type="protein sequence ID" value="KRO03050.1"/>
    <property type="molecule type" value="Genomic_DNA"/>
</dbReference>
<organism evidence="2 3">
    <name type="scientific">Lancefieldella rimae</name>
    <dbReference type="NCBI Taxonomy" id="1383"/>
    <lineage>
        <taxon>Bacteria</taxon>
        <taxon>Bacillati</taxon>
        <taxon>Actinomycetota</taxon>
        <taxon>Coriobacteriia</taxon>
        <taxon>Coriobacteriales</taxon>
        <taxon>Atopobiaceae</taxon>
        <taxon>Lancefieldella</taxon>
    </lineage>
</organism>
<proteinExistence type="predicted"/>
<feature type="region of interest" description="Disordered" evidence="1">
    <location>
        <begin position="33"/>
        <end position="64"/>
    </location>
</feature>